<dbReference type="Gene3D" id="3.40.50.720">
    <property type="entry name" value="NAD(P)-binding Rossmann-like Domain"/>
    <property type="match status" value="1"/>
</dbReference>
<dbReference type="OrthoDB" id="1721126at2759"/>
<evidence type="ECO:0000256" key="1">
    <source>
        <dbReference type="ARBA" id="ARBA00005010"/>
    </source>
</evidence>
<dbReference type="InterPro" id="IPR028162">
    <property type="entry name" value="Met8_C"/>
</dbReference>
<dbReference type="GO" id="GO:0019354">
    <property type="term" value="P:siroheme biosynthetic process"/>
    <property type="evidence" value="ECO:0007669"/>
    <property type="project" value="InterPro"/>
</dbReference>
<dbReference type="SUPFAM" id="SSF51735">
    <property type="entry name" value="NAD(P)-binding Rossmann-fold domains"/>
    <property type="match status" value="1"/>
</dbReference>
<dbReference type="InterPro" id="IPR036291">
    <property type="entry name" value="NAD(P)-bd_dom_sf"/>
</dbReference>
<dbReference type="InterPro" id="IPR028161">
    <property type="entry name" value="Met8-like"/>
</dbReference>
<dbReference type="PANTHER" id="PTHR35330">
    <property type="entry name" value="SIROHEME BIOSYNTHESIS PROTEIN MET8"/>
    <property type="match status" value="1"/>
</dbReference>
<dbReference type="Proteomes" id="UP000837801">
    <property type="component" value="Unassembled WGS sequence"/>
</dbReference>
<evidence type="ECO:0000256" key="4">
    <source>
        <dbReference type="ARBA" id="ARBA00023027"/>
    </source>
</evidence>
<protein>
    <recommendedName>
        <fullName evidence="2">precorrin-2 dehydrogenase</fullName>
        <ecNumber evidence="2">1.3.1.76</ecNumber>
    </recommendedName>
</protein>
<evidence type="ECO:0000313" key="8">
    <source>
        <dbReference type="EMBL" id="CAH2354237.1"/>
    </source>
</evidence>
<dbReference type="Pfam" id="PF14823">
    <property type="entry name" value="Sirohm_synth_C"/>
    <property type="match status" value="1"/>
</dbReference>
<keyword evidence="4" id="KW-0520">NAD</keyword>
<evidence type="ECO:0000259" key="6">
    <source>
        <dbReference type="Pfam" id="PF14823"/>
    </source>
</evidence>
<feature type="domain" description="Siroheme biosynthesis protein Met8 C-terminal" evidence="6">
    <location>
        <begin position="189"/>
        <end position="240"/>
    </location>
</feature>
<keyword evidence="9" id="KW-1185">Reference proteome</keyword>
<keyword evidence="3" id="KW-0560">Oxidoreductase</keyword>
<dbReference type="EMBL" id="CAKXYY010000015">
    <property type="protein sequence ID" value="CAH2354237.1"/>
    <property type="molecule type" value="Genomic_DNA"/>
</dbReference>
<evidence type="ECO:0000256" key="3">
    <source>
        <dbReference type="ARBA" id="ARBA00023002"/>
    </source>
</evidence>
<evidence type="ECO:0000259" key="7">
    <source>
        <dbReference type="Pfam" id="PF14824"/>
    </source>
</evidence>
<evidence type="ECO:0000256" key="2">
    <source>
        <dbReference type="ARBA" id="ARBA00012400"/>
    </source>
</evidence>
<evidence type="ECO:0000313" key="9">
    <source>
        <dbReference type="Proteomes" id="UP000837801"/>
    </source>
</evidence>
<organism evidence="8 9">
    <name type="scientific">[Candida] railenensis</name>
    <dbReference type="NCBI Taxonomy" id="45579"/>
    <lineage>
        <taxon>Eukaryota</taxon>
        <taxon>Fungi</taxon>
        <taxon>Dikarya</taxon>
        <taxon>Ascomycota</taxon>
        <taxon>Saccharomycotina</taxon>
        <taxon>Pichiomycetes</taxon>
        <taxon>Debaryomycetaceae</taxon>
        <taxon>Kurtzmaniella</taxon>
    </lineage>
</organism>
<dbReference type="SUPFAM" id="SSF75615">
    <property type="entry name" value="Siroheme synthase middle domains-like"/>
    <property type="match status" value="1"/>
</dbReference>
<dbReference type="GO" id="GO:0043115">
    <property type="term" value="F:precorrin-2 dehydrogenase activity"/>
    <property type="evidence" value="ECO:0007669"/>
    <property type="project" value="UniProtKB-EC"/>
</dbReference>
<feature type="domain" description="Siroheme synthase central" evidence="7">
    <location>
        <begin position="158"/>
        <end position="184"/>
    </location>
</feature>
<dbReference type="Gene3D" id="1.10.3280.10">
    <property type="entry name" value="Siroheme synthase, domain 3"/>
    <property type="match status" value="1"/>
</dbReference>
<dbReference type="EC" id="1.3.1.76" evidence="2"/>
<dbReference type="InterPro" id="IPR028281">
    <property type="entry name" value="Sirohaem_synthase_central"/>
</dbReference>
<dbReference type="AlphaFoldDB" id="A0A9P0QSR0"/>
<dbReference type="Pfam" id="PF13241">
    <property type="entry name" value="NAD_binding_7"/>
    <property type="match status" value="1"/>
</dbReference>
<dbReference type="PANTHER" id="PTHR35330:SF1">
    <property type="entry name" value="SIROHEME BIOSYNTHESIS PROTEIN MET8"/>
    <property type="match status" value="1"/>
</dbReference>
<dbReference type="GO" id="GO:0004325">
    <property type="term" value="F:ferrochelatase activity"/>
    <property type="evidence" value="ECO:0007669"/>
    <property type="project" value="InterPro"/>
</dbReference>
<comment type="pathway">
    <text evidence="1">Porphyrin-containing compound metabolism; siroheme biosynthesis; sirohydrochlorin from precorrin-2: step 1/1.</text>
</comment>
<comment type="caution">
    <text evidence="8">The sequence shown here is derived from an EMBL/GenBank/DDBJ whole genome shotgun (WGS) entry which is preliminary data.</text>
</comment>
<sequence length="267" mass="30659">MAGSLLLAWQVKNKRCLVIGGGDVALSRVHHMIKAEASITVVTGTGNVHPEIIELHSKGLIYQLLERDFRTEDLSMYEKPSNLNPQLVKVSEILSASQFEEIRQAVQDQVFAVVCCCIDDYDLSTQIYYQCKFLRLPVNIADKPPMCDFYFGSMYNQDNLQIMISTNGMSPRLSKLIKDNIARQFDGIDLNRAIENLGLLRARLRALVITKDDLTSIDERMQWIKSVTDYFSIRQWSELELSEGNADAIVRLYPSFPPREYDWWVKR</sequence>
<gene>
    <name evidence="8" type="ORF">CLIB1423_15S01662</name>
</gene>
<accession>A0A9P0QSR0</accession>
<reference evidence="8" key="1">
    <citation type="submission" date="2022-03" db="EMBL/GenBank/DDBJ databases">
        <authorList>
            <person name="Legras J.-L."/>
            <person name="Devillers H."/>
            <person name="Grondin C."/>
        </authorList>
    </citation>
    <scope>NUCLEOTIDE SEQUENCE</scope>
    <source>
        <strain evidence="8">CLIB 1423</strain>
    </source>
</reference>
<proteinExistence type="predicted"/>
<keyword evidence="5" id="KW-0627">Porphyrin biosynthesis</keyword>
<dbReference type="Pfam" id="PF14824">
    <property type="entry name" value="Sirohm_synth_M"/>
    <property type="match status" value="1"/>
</dbReference>
<name>A0A9P0QSR0_9ASCO</name>
<evidence type="ECO:0000256" key="5">
    <source>
        <dbReference type="ARBA" id="ARBA00023244"/>
    </source>
</evidence>
<dbReference type="Gene3D" id="3.30.160.110">
    <property type="entry name" value="Siroheme synthase, domain 2"/>
    <property type="match status" value="1"/>
</dbReference>